<protein>
    <submittedName>
        <fullName evidence="1">Uncharacterized protein</fullName>
    </submittedName>
</protein>
<organism evidence="1 2">
    <name type="scientific">Chenggangzhangella methanolivorans</name>
    <dbReference type="NCBI Taxonomy" id="1437009"/>
    <lineage>
        <taxon>Bacteria</taxon>
        <taxon>Pseudomonadati</taxon>
        <taxon>Pseudomonadota</taxon>
        <taxon>Alphaproteobacteria</taxon>
        <taxon>Hyphomicrobiales</taxon>
        <taxon>Methylopilaceae</taxon>
        <taxon>Chenggangzhangella</taxon>
    </lineage>
</organism>
<dbReference type="AlphaFoldDB" id="A0A9E6RCH7"/>
<dbReference type="Proteomes" id="UP000825701">
    <property type="component" value="Chromosome"/>
</dbReference>
<evidence type="ECO:0000313" key="2">
    <source>
        <dbReference type="Proteomes" id="UP000825701"/>
    </source>
</evidence>
<sequence length="45" mass="4735">MGTIDASENTLPVAVVNLRQRFGLSAEVASLVAQLAGIGPREARR</sequence>
<accession>A0A9E6RCH7</accession>
<keyword evidence="2" id="KW-1185">Reference proteome</keyword>
<reference evidence="1" key="1">
    <citation type="submission" date="2021-08" db="EMBL/GenBank/DDBJ databases">
        <authorList>
            <person name="Zhang H."/>
            <person name="Xu M."/>
            <person name="Yu Z."/>
            <person name="Yang L."/>
            <person name="Cai Y."/>
        </authorList>
    </citation>
    <scope>NUCLEOTIDE SEQUENCE</scope>
    <source>
        <strain evidence="1">CHL1</strain>
    </source>
</reference>
<dbReference type="KEGG" id="cmet:K6K41_15985"/>
<dbReference type="EMBL" id="CP081869">
    <property type="protein sequence ID" value="QZN98535.1"/>
    <property type="molecule type" value="Genomic_DNA"/>
</dbReference>
<name>A0A9E6RCH7_9HYPH</name>
<gene>
    <name evidence="1" type="ORF">K6K41_15985</name>
</gene>
<proteinExistence type="predicted"/>
<evidence type="ECO:0000313" key="1">
    <source>
        <dbReference type="EMBL" id="QZN98535.1"/>
    </source>
</evidence>
<dbReference type="RefSeq" id="WP_261401467.1">
    <property type="nucleotide sequence ID" value="NZ_CP081869.1"/>
</dbReference>